<sequence length="106" mass="12197">MTSNFTENLQTYIEVDNCLLTTASLTDKEILDSVKKTEDQEQGDEEDETDEPEHPPKIKEALEAAKLLEKTIIKHTFVLHQILNHCYPELFFYSKSSVILYFTSGL</sequence>
<organism evidence="1 2">
    <name type="scientific">Dendrolimus kikuchii</name>
    <dbReference type="NCBI Taxonomy" id="765133"/>
    <lineage>
        <taxon>Eukaryota</taxon>
        <taxon>Metazoa</taxon>
        <taxon>Ecdysozoa</taxon>
        <taxon>Arthropoda</taxon>
        <taxon>Hexapoda</taxon>
        <taxon>Insecta</taxon>
        <taxon>Pterygota</taxon>
        <taxon>Neoptera</taxon>
        <taxon>Endopterygota</taxon>
        <taxon>Lepidoptera</taxon>
        <taxon>Glossata</taxon>
        <taxon>Ditrysia</taxon>
        <taxon>Bombycoidea</taxon>
        <taxon>Lasiocampidae</taxon>
        <taxon>Dendrolimus</taxon>
    </lineage>
</organism>
<protein>
    <submittedName>
        <fullName evidence="1">Uncharacterized protein</fullName>
    </submittedName>
</protein>
<evidence type="ECO:0000313" key="2">
    <source>
        <dbReference type="Proteomes" id="UP000824533"/>
    </source>
</evidence>
<dbReference type="EMBL" id="CM034405">
    <property type="protein sequence ID" value="KAJ0173756.1"/>
    <property type="molecule type" value="Genomic_DNA"/>
</dbReference>
<keyword evidence="2" id="KW-1185">Reference proteome</keyword>
<comment type="caution">
    <text evidence="1">The sequence shown here is derived from an EMBL/GenBank/DDBJ whole genome shotgun (WGS) entry which is preliminary data.</text>
</comment>
<evidence type="ECO:0000313" key="1">
    <source>
        <dbReference type="EMBL" id="KAJ0173756.1"/>
    </source>
</evidence>
<accession>A0ACC1CQD2</accession>
<reference evidence="1 2" key="1">
    <citation type="journal article" date="2021" name="Front. Genet.">
        <title>Chromosome-Level Genome Assembly Reveals Significant Gene Expansion in the Toll and IMD Signaling Pathways of Dendrolimus kikuchii.</title>
        <authorList>
            <person name="Zhou J."/>
            <person name="Wu P."/>
            <person name="Xiong Z."/>
            <person name="Liu N."/>
            <person name="Zhao N."/>
            <person name="Ji M."/>
            <person name="Qiu Y."/>
            <person name="Yang B."/>
        </authorList>
    </citation>
    <scope>NUCLEOTIDE SEQUENCE [LARGE SCALE GENOMIC DNA]</scope>
    <source>
        <strain evidence="1">Ann1</strain>
    </source>
</reference>
<name>A0ACC1CQD2_9NEOP</name>
<gene>
    <name evidence="1" type="ORF">K1T71_010905</name>
</gene>
<dbReference type="Proteomes" id="UP000824533">
    <property type="component" value="Linkage Group LG19"/>
</dbReference>
<proteinExistence type="predicted"/>